<organism evidence="7 8">
    <name type="scientific">Marisediminicola antarctica</name>
    <dbReference type="NCBI Taxonomy" id="674079"/>
    <lineage>
        <taxon>Bacteria</taxon>
        <taxon>Bacillati</taxon>
        <taxon>Actinomycetota</taxon>
        <taxon>Actinomycetes</taxon>
        <taxon>Micrococcales</taxon>
        <taxon>Microbacteriaceae</taxon>
        <taxon>Marisediminicola</taxon>
    </lineage>
</organism>
<name>A0A7L5AEW1_9MICO</name>
<feature type="domain" description="LysR substrate-binding" evidence="6">
    <location>
        <begin position="6"/>
        <end position="118"/>
    </location>
</feature>
<dbReference type="GO" id="GO:0003677">
    <property type="term" value="F:DNA binding"/>
    <property type="evidence" value="ECO:0007669"/>
    <property type="project" value="UniProtKB-KW"/>
</dbReference>
<gene>
    <name evidence="7" type="ORF">BHD05_04305</name>
</gene>
<dbReference type="SUPFAM" id="SSF53850">
    <property type="entry name" value="Periplasmic binding protein-like II"/>
    <property type="match status" value="1"/>
</dbReference>
<dbReference type="Gene3D" id="3.40.190.10">
    <property type="entry name" value="Periplasmic binding protein-like II"/>
    <property type="match status" value="2"/>
</dbReference>
<sequence>MRVDDEQDPFRIAAVPGVTLTKWTRAWQERRPDAPLQVLRSTAGTQSSVLHDGAADVCFVRLAGGEDAGSALDALGDDDLSAITLYVEAPVVVVPKGHPLAELDSVTLADLEAENHLAGEWEDAVDLVAANVGVVIVPQSIARLHARKDVAAVPVTDAAETRIAIAWLMAQTTERVDEFVGIVRGRTAQSSRSTPTPPTPKVAPPKKVVQPRKKEQSAGRTRPTANRRSKRR</sequence>
<dbReference type="KEGG" id="mant:BHD05_04305"/>
<keyword evidence="8" id="KW-1185">Reference proteome</keyword>
<evidence type="ECO:0000313" key="8">
    <source>
        <dbReference type="Proteomes" id="UP000464507"/>
    </source>
</evidence>
<keyword evidence="3" id="KW-0238">DNA-binding</keyword>
<evidence type="ECO:0000256" key="4">
    <source>
        <dbReference type="ARBA" id="ARBA00023163"/>
    </source>
</evidence>
<keyword evidence="4" id="KW-0804">Transcription</keyword>
<comment type="similarity">
    <text evidence="1">Belongs to the LysR transcriptional regulatory family.</text>
</comment>
<dbReference type="PANTHER" id="PTHR30346:SF0">
    <property type="entry name" value="HCA OPERON TRANSCRIPTIONAL ACTIVATOR HCAR"/>
    <property type="match status" value="1"/>
</dbReference>
<dbReference type="Proteomes" id="UP000464507">
    <property type="component" value="Chromosome"/>
</dbReference>
<protein>
    <recommendedName>
        <fullName evidence="6">LysR substrate-binding domain-containing protein</fullName>
    </recommendedName>
</protein>
<accession>A0A7L5AEW1</accession>
<dbReference type="Pfam" id="PF03466">
    <property type="entry name" value="LysR_substrate"/>
    <property type="match status" value="1"/>
</dbReference>
<evidence type="ECO:0000256" key="2">
    <source>
        <dbReference type="ARBA" id="ARBA00023015"/>
    </source>
</evidence>
<reference evidence="7 8" key="1">
    <citation type="submission" date="2016-09" db="EMBL/GenBank/DDBJ databases">
        <title>Complete genome sequence of microbes from the polar regions.</title>
        <authorList>
            <person name="Liao L."/>
            <person name="Chen B."/>
        </authorList>
    </citation>
    <scope>NUCLEOTIDE SEQUENCE [LARGE SCALE GENOMIC DNA]</scope>
    <source>
        <strain evidence="7 8">ZS314</strain>
    </source>
</reference>
<dbReference type="GO" id="GO:0003700">
    <property type="term" value="F:DNA-binding transcription factor activity"/>
    <property type="evidence" value="ECO:0007669"/>
    <property type="project" value="TreeGrafter"/>
</dbReference>
<dbReference type="GO" id="GO:0032993">
    <property type="term" value="C:protein-DNA complex"/>
    <property type="evidence" value="ECO:0007669"/>
    <property type="project" value="TreeGrafter"/>
</dbReference>
<keyword evidence="2" id="KW-0805">Transcription regulation</keyword>
<evidence type="ECO:0000256" key="1">
    <source>
        <dbReference type="ARBA" id="ARBA00009437"/>
    </source>
</evidence>
<dbReference type="EMBL" id="CP017146">
    <property type="protein sequence ID" value="QHO68978.1"/>
    <property type="molecule type" value="Genomic_DNA"/>
</dbReference>
<dbReference type="Gene3D" id="3.40.190.290">
    <property type="match status" value="1"/>
</dbReference>
<evidence type="ECO:0000259" key="6">
    <source>
        <dbReference type="Pfam" id="PF03466"/>
    </source>
</evidence>
<evidence type="ECO:0000313" key="7">
    <source>
        <dbReference type="EMBL" id="QHO68978.1"/>
    </source>
</evidence>
<evidence type="ECO:0000256" key="5">
    <source>
        <dbReference type="SAM" id="MobiDB-lite"/>
    </source>
</evidence>
<feature type="region of interest" description="Disordered" evidence="5">
    <location>
        <begin position="186"/>
        <end position="232"/>
    </location>
</feature>
<proteinExistence type="inferred from homology"/>
<evidence type="ECO:0000256" key="3">
    <source>
        <dbReference type="ARBA" id="ARBA00023125"/>
    </source>
</evidence>
<dbReference type="AlphaFoldDB" id="A0A7L5AEW1"/>
<dbReference type="PANTHER" id="PTHR30346">
    <property type="entry name" value="TRANSCRIPTIONAL DUAL REGULATOR HCAR-RELATED"/>
    <property type="match status" value="1"/>
</dbReference>
<dbReference type="InterPro" id="IPR005119">
    <property type="entry name" value="LysR_subst-bd"/>
</dbReference>